<keyword evidence="10" id="KW-1185">Reference proteome</keyword>
<dbReference type="GO" id="GO:0005886">
    <property type="term" value="C:plasma membrane"/>
    <property type="evidence" value="ECO:0007669"/>
    <property type="project" value="UniProtKB-SubCell"/>
</dbReference>
<keyword evidence="8" id="KW-1003">Cell membrane</keyword>
<evidence type="ECO:0000256" key="4">
    <source>
        <dbReference type="ARBA" id="ARBA00022967"/>
    </source>
</evidence>
<dbReference type="PANTHER" id="PTHR30335">
    <property type="entry name" value="INTEGRAL MEMBRANE PROTEIN OF SOXR-REDUCING COMPLEX"/>
    <property type="match status" value="1"/>
</dbReference>
<dbReference type="InterPro" id="IPR050133">
    <property type="entry name" value="NqrDE/RnfAE_oxidrdctase"/>
</dbReference>
<feature type="transmembrane region" description="Helical" evidence="8">
    <location>
        <begin position="105"/>
        <end position="127"/>
    </location>
</feature>
<dbReference type="EMBL" id="VUNS01000020">
    <property type="protein sequence ID" value="MST98573.1"/>
    <property type="molecule type" value="Genomic_DNA"/>
</dbReference>
<comment type="caution">
    <text evidence="9">The sequence shown here is derived from an EMBL/GenBank/DDBJ whole genome shotgun (WGS) entry which is preliminary data.</text>
</comment>
<dbReference type="GO" id="GO:0012505">
    <property type="term" value="C:endomembrane system"/>
    <property type="evidence" value="ECO:0007669"/>
    <property type="project" value="UniProtKB-SubCell"/>
</dbReference>
<keyword evidence="6 8" id="KW-1133">Transmembrane helix</keyword>
<evidence type="ECO:0000256" key="1">
    <source>
        <dbReference type="ARBA" id="ARBA00004127"/>
    </source>
</evidence>
<evidence type="ECO:0000256" key="7">
    <source>
        <dbReference type="ARBA" id="ARBA00023136"/>
    </source>
</evidence>
<gene>
    <name evidence="8" type="primary">rnfA</name>
    <name evidence="9" type="ORF">FYJ85_16160</name>
</gene>
<dbReference type="RefSeq" id="WP_106054047.1">
    <property type="nucleotide sequence ID" value="NZ_CALXOB010000051.1"/>
</dbReference>
<dbReference type="Proteomes" id="UP000435649">
    <property type="component" value="Unassembled WGS sequence"/>
</dbReference>
<feature type="transmembrane region" description="Helical" evidence="8">
    <location>
        <begin position="6"/>
        <end position="30"/>
    </location>
</feature>
<feature type="transmembrane region" description="Helical" evidence="8">
    <location>
        <begin position="177"/>
        <end position="195"/>
    </location>
</feature>
<dbReference type="PIRSF" id="PIRSF006102">
    <property type="entry name" value="NQR_DE"/>
    <property type="match status" value="1"/>
</dbReference>
<comment type="subunit">
    <text evidence="8">The complex is composed of six subunits: RnfA, RnfB, RnfC, RnfD, RnfE and RnfG.</text>
</comment>
<dbReference type="GO" id="GO:0022900">
    <property type="term" value="P:electron transport chain"/>
    <property type="evidence" value="ECO:0007669"/>
    <property type="project" value="UniProtKB-UniRule"/>
</dbReference>
<reference evidence="9 10" key="1">
    <citation type="submission" date="2019-08" db="EMBL/GenBank/DDBJ databases">
        <title>In-depth cultivation of the pig gut microbiome towards novel bacterial diversity and tailored functional studies.</title>
        <authorList>
            <person name="Wylensek D."/>
            <person name="Hitch T.C.A."/>
            <person name="Clavel T."/>
        </authorList>
    </citation>
    <scope>NUCLEOTIDE SEQUENCE [LARGE SCALE GENOMIC DNA]</scope>
    <source>
        <strain evidence="9 10">BBE-744-WT-12</strain>
    </source>
</reference>
<evidence type="ECO:0000256" key="8">
    <source>
        <dbReference type="HAMAP-Rule" id="MF_00459"/>
    </source>
</evidence>
<dbReference type="NCBIfam" id="TIGR01943">
    <property type="entry name" value="rnfA"/>
    <property type="match status" value="1"/>
</dbReference>
<sequence length="196" mass="21119">MKYLELTIGAILVYNFVLARFLGICPFLGVSKRLGTAMGMSGAVVFVMTIASFITSLIYRYLLKFEIDGTPYDLSFLQVLLFILVIAGLVQLIEIMLQKLSPKLYQALGIYLPLITTNCAVLGAATINADSNYTVPEATVFGLCSGIGFALALLLFSSLRERLDLAEVPKPFQGTPIALITAGILAMAFVGFSGLC</sequence>
<organism evidence="9 10">
    <name type="scientific">Victivallis lenta</name>
    <dbReference type="NCBI Taxonomy" id="2606640"/>
    <lineage>
        <taxon>Bacteria</taxon>
        <taxon>Pseudomonadati</taxon>
        <taxon>Lentisphaerota</taxon>
        <taxon>Lentisphaeria</taxon>
        <taxon>Victivallales</taxon>
        <taxon>Victivallaceae</taxon>
        <taxon>Victivallis</taxon>
    </lineage>
</organism>
<evidence type="ECO:0000256" key="2">
    <source>
        <dbReference type="ARBA" id="ARBA00022448"/>
    </source>
</evidence>
<evidence type="ECO:0000256" key="5">
    <source>
        <dbReference type="ARBA" id="ARBA00022982"/>
    </source>
</evidence>
<name>A0A844G5Z1_9BACT</name>
<dbReference type="HAMAP" id="MF_00459">
    <property type="entry name" value="RsxA_RnfA"/>
    <property type="match status" value="1"/>
</dbReference>
<dbReference type="InterPro" id="IPR011293">
    <property type="entry name" value="Ion_transpt_RnfA/RsxA"/>
</dbReference>
<feature type="transmembrane region" description="Helical" evidence="8">
    <location>
        <begin position="74"/>
        <end position="93"/>
    </location>
</feature>
<dbReference type="EC" id="7.-.-.-" evidence="8"/>
<dbReference type="PANTHER" id="PTHR30335:SF0">
    <property type="entry name" value="ION-TRANSLOCATING OXIDOREDUCTASE COMPLEX SUBUNIT A"/>
    <property type="match status" value="1"/>
</dbReference>
<dbReference type="AlphaFoldDB" id="A0A844G5Z1"/>
<protein>
    <recommendedName>
        <fullName evidence="8">Ion-translocating oxidoreductase complex subunit A</fullName>
        <ecNumber evidence="8">7.-.-.-</ecNumber>
    </recommendedName>
    <alternativeName>
        <fullName evidence="8">Rnf electron transport complex subunit A</fullName>
    </alternativeName>
</protein>
<feature type="transmembrane region" description="Helical" evidence="8">
    <location>
        <begin position="139"/>
        <end position="156"/>
    </location>
</feature>
<keyword evidence="4 8" id="KW-1278">Translocase</keyword>
<evidence type="ECO:0000256" key="3">
    <source>
        <dbReference type="ARBA" id="ARBA00022692"/>
    </source>
</evidence>
<dbReference type="Pfam" id="PF02508">
    <property type="entry name" value="Rnf-Nqr"/>
    <property type="match status" value="1"/>
</dbReference>
<keyword evidence="7 8" id="KW-0472">Membrane</keyword>
<evidence type="ECO:0000256" key="6">
    <source>
        <dbReference type="ARBA" id="ARBA00022989"/>
    </source>
</evidence>
<proteinExistence type="inferred from homology"/>
<comment type="subcellular location">
    <subcellularLocation>
        <location evidence="8">Cell membrane</location>
        <topology evidence="8">Multi-pass membrane protein</topology>
    </subcellularLocation>
    <subcellularLocation>
        <location evidence="1">Endomembrane system</location>
        <topology evidence="1">Multi-pass membrane protein</topology>
    </subcellularLocation>
</comment>
<evidence type="ECO:0000313" key="9">
    <source>
        <dbReference type="EMBL" id="MST98573.1"/>
    </source>
</evidence>
<comment type="function">
    <text evidence="8">Part of a membrane-bound complex that couples electron transfer with translocation of ions across the membrane.</text>
</comment>
<keyword evidence="5 8" id="KW-0249">Electron transport</keyword>
<comment type="similarity">
    <text evidence="8">Belongs to the NqrDE/RnfAE family.</text>
</comment>
<feature type="transmembrane region" description="Helical" evidence="8">
    <location>
        <begin position="42"/>
        <end position="62"/>
    </location>
</feature>
<keyword evidence="2 8" id="KW-0813">Transport</keyword>
<dbReference type="InterPro" id="IPR003667">
    <property type="entry name" value="NqrDE/RnfAE"/>
</dbReference>
<accession>A0A844G5Z1</accession>
<evidence type="ECO:0000313" key="10">
    <source>
        <dbReference type="Proteomes" id="UP000435649"/>
    </source>
</evidence>
<keyword evidence="3 8" id="KW-0812">Transmembrane</keyword>